<dbReference type="EMBL" id="LK932407">
    <property type="protein sequence ID" value="CDS88453.1"/>
    <property type="molecule type" value="Genomic_DNA"/>
</dbReference>
<dbReference type="PROSITE" id="PS51464">
    <property type="entry name" value="SIS"/>
    <property type="match status" value="1"/>
</dbReference>
<feature type="domain" description="SIS" evidence="1">
    <location>
        <begin position="31"/>
        <end position="202"/>
    </location>
</feature>
<dbReference type="Proteomes" id="UP000189137">
    <property type="component" value="Unassembled WGS sequence"/>
</dbReference>
<evidence type="ECO:0000313" key="2">
    <source>
        <dbReference type="EMBL" id="CDS85193.1"/>
    </source>
</evidence>
<sequence>MKFKYIDEIRRLIDIIENEEKVNMEKAVQIFVEAIESKNAIFSFGASHAGILTEELFYRAGGCVLINPVFAKSLMLDTAPITHTSKMERLEGYGTALADKTPIKKGDVVIVHSVSGRNPVSIEFAMKAKENKAIVICITNLSYSKSVSSRHSSGKKLYEVCDLVIDNHGQKGDACVEIDGLNQKVSPTSTVIATTVMNSIIAQATQELVNKGLKNPPIFYSANIDGGDELNKKIFDEYKSVIHYEY</sequence>
<accession>A0A069B0K4</accession>
<reference evidence="5" key="4">
    <citation type="submission" date="2021-06" db="EMBL/GenBank/DDBJ databases">
        <authorList>
            <consortium name="NCBI Pathogen Detection Project"/>
        </authorList>
    </citation>
    <scope>NUCLEOTIDE SEQUENCE</scope>
    <source>
        <strain evidence="5">HN1000</strain>
    </source>
</reference>
<reference evidence="6 7" key="2">
    <citation type="submission" date="2017-02" db="EMBL/GenBank/DDBJ databases">
        <authorList>
            <consortium name="Pathogen Informatics"/>
        </authorList>
    </citation>
    <scope>NUCLEOTIDE SEQUENCE [LARGE SCALE GENOMIC DNA]</scope>
    <source>
        <strain evidence="6 7">VRECD0157</strain>
    </source>
</reference>
<evidence type="ECO:0000313" key="7">
    <source>
        <dbReference type="Proteomes" id="UP000189137"/>
    </source>
</evidence>
<dbReference type="CDD" id="cd05013">
    <property type="entry name" value="SIS_RpiR"/>
    <property type="match status" value="1"/>
</dbReference>
<proteinExistence type="predicted"/>
<dbReference type="GO" id="GO:0016853">
    <property type="term" value="F:isomerase activity"/>
    <property type="evidence" value="ECO:0007669"/>
    <property type="project" value="UniProtKB-KW"/>
</dbReference>
<dbReference type="Pfam" id="PF13580">
    <property type="entry name" value="SIS_2"/>
    <property type="match status" value="1"/>
</dbReference>
<dbReference type="EMBL" id="DAEPXK010000033">
    <property type="protein sequence ID" value="HBH1543237.1"/>
    <property type="molecule type" value="Genomic_DNA"/>
</dbReference>
<name>A0A069B0K4_CLODI</name>
<dbReference type="GO" id="GO:1901135">
    <property type="term" value="P:carbohydrate derivative metabolic process"/>
    <property type="evidence" value="ECO:0007669"/>
    <property type="project" value="InterPro"/>
</dbReference>
<dbReference type="GeneID" id="66354951"/>
<dbReference type="NCBIfam" id="NF002805">
    <property type="entry name" value="PRK02947.1"/>
    <property type="match status" value="1"/>
</dbReference>
<dbReference type="PANTHER" id="PTHR30390:SF7">
    <property type="entry name" value="PHOSPHOHEPTOSE ISOMERASE"/>
    <property type="match status" value="1"/>
</dbReference>
<evidence type="ECO:0000259" key="1">
    <source>
        <dbReference type="PROSITE" id="PS51464"/>
    </source>
</evidence>
<organism evidence="4">
    <name type="scientific">Clostridioides difficile</name>
    <name type="common">Peptoclostridium difficile</name>
    <dbReference type="NCBI Taxonomy" id="1496"/>
    <lineage>
        <taxon>Bacteria</taxon>
        <taxon>Bacillati</taxon>
        <taxon>Bacillota</taxon>
        <taxon>Clostridia</taxon>
        <taxon>Peptostreptococcales</taxon>
        <taxon>Peptostreptococcaceae</taxon>
        <taxon>Clostridioides</taxon>
    </lineage>
</organism>
<dbReference type="SUPFAM" id="SSF53697">
    <property type="entry name" value="SIS domain"/>
    <property type="match status" value="1"/>
</dbReference>
<dbReference type="GO" id="GO:0097367">
    <property type="term" value="F:carbohydrate derivative binding"/>
    <property type="evidence" value="ECO:0007669"/>
    <property type="project" value="InterPro"/>
</dbReference>
<dbReference type="EMBL" id="LK933316">
    <property type="protein sequence ID" value="CDT65476.1"/>
    <property type="molecule type" value="Genomic_DNA"/>
</dbReference>
<evidence type="ECO:0000313" key="6">
    <source>
        <dbReference type="EMBL" id="SJS30568.1"/>
    </source>
</evidence>
<dbReference type="InterPro" id="IPR050099">
    <property type="entry name" value="SIS_GmhA/DiaA_subfam"/>
</dbReference>
<keyword evidence="4" id="KW-0413">Isomerase</keyword>
<dbReference type="PANTHER" id="PTHR30390">
    <property type="entry name" value="SEDOHEPTULOSE 7-PHOSPHATE ISOMERASE / DNAA INITIATOR-ASSOCIATING FACTOR FOR REPLICATION INITIATION"/>
    <property type="match status" value="1"/>
</dbReference>
<dbReference type="RefSeq" id="WP_004454865.1">
    <property type="nucleotide sequence ID" value="NZ_AP031492.1"/>
</dbReference>
<dbReference type="Gene3D" id="3.40.50.10490">
    <property type="entry name" value="Glucose-6-phosphate isomerase like protein, domain 1"/>
    <property type="match status" value="1"/>
</dbReference>
<evidence type="ECO:0000313" key="4">
    <source>
        <dbReference type="EMBL" id="CDT65476.1"/>
    </source>
</evidence>
<dbReference type="InterPro" id="IPR001347">
    <property type="entry name" value="SIS_dom"/>
</dbReference>
<dbReference type="PATRIC" id="fig|1496.1373.peg.633"/>
<protein>
    <submittedName>
        <fullName evidence="4">Putative phosphosugar isomerase</fullName>
    </submittedName>
    <submittedName>
        <fullName evidence="5">SIS domain-containing protein</fullName>
    </submittedName>
    <submittedName>
        <fullName evidence="6">Uncharacterized protein containing SIS (Sugar ISomerase) phosphosugar binding domain</fullName>
    </submittedName>
</protein>
<evidence type="ECO:0000313" key="3">
    <source>
        <dbReference type="EMBL" id="CDS88453.1"/>
    </source>
</evidence>
<dbReference type="InterPro" id="IPR046348">
    <property type="entry name" value="SIS_dom_sf"/>
</dbReference>
<evidence type="ECO:0000313" key="5">
    <source>
        <dbReference type="EMBL" id="HBH1543237.1"/>
    </source>
</evidence>
<dbReference type="EMBL" id="FUPS01000005">
    <property type="protein sequence ID" value="SJS30568.1"/>
    <property type="molecule type" value="Genomic_DNA"/>
</dbReference>
<reference evidence="5" key="3">
    <citation type="journal article" date="2018" name="Genome Biol.">
        <title>SKESA: strategic k-mer extension for scrupulous assemblies.</title>
        <authorList>
            <person name="Souvorov A."/>
            <person name="Agarwala R."/>
            <person name="Lipman D.J."/>
        </authorList>
    </citation>
    <scope>NUCLEOTIDE SEQUENCE</scope>
    <source>
        <strain evidence="5">HN1000</strain>
    </source>
</reference>
<dbReference type="InterPro" id="IPR035472">
    <property type="entry name" value="RpiR-like_SIS"/>
</dbReference>
<dbReference type="AlphaFoldDB" id="A0A069B0K4"/>
<dbReference type="Proteomes" id="UP000878956">
    <property type="component" value="Unassembled WGS sequence"/>
</dbReference>
<dbReference type="EMBL" id="LK932505">
    <property type="protein sequence ID" value="CDS85193.1"/>
    <property type="molecule type" value="Genomic_DNA"/>
</dbReference>
<reference evidence="4" key="1">
    <citation type="submission" date="2014-07" db="EMBL/GenBank/DDBJ databases">
        <authorList>
            <person name="Monot Marc"/>
        </authorList>
    </citation>
    <scope>NUCLEOTIDE SEQUENCE</scope>
    <source>
        <strain evidence="4">7032989</strain>
        <strain evidence="3">7032994</strain>
    </source>
</reference>
<gene>
    <name evidence="4" type="ORF">BN1095_620115</name>
    <name evidence="2" type="ORF">BN1096_520147</name>
    <name evidence="3" type="ORF">BN1097_680037</name>
    <name evidence="5" type="ORF">KRM00_002759</name>
    <name evidence="6" type="ORF">SAMEA3375112_01759</name>
</gene>